<dbReference type="GO" id="GO:0009277">
    <property type="term" value="C:fungal-type cell wall"/>
    <property type="evidence" value="ECO:0007669"/>
    <property type="project" value="TreeGrafter"/>
</dbReference>
<feature type="region of interest" description="Disordered" evidence="3">
    <location>
        <begin position="149"/>
        <end position="312"/>
    </location>
</feature>
<evidence type="ECO:0000313" key="7">
    <source>
        <dbReference type="Proteomes" id="UP000077069"/>
    </source>
</evidence>
<dbReference type="PROSITE" id="PS50256">
    <property type="entry name" value="PIR_REPEAT_2"/>
    <property type="match status" value="4"/>
</dbReference>
<proteinExistence type="predicted"/>
<feature type="compositionally biased region" description="Low complexity" evidence="3">
    <location>
        <begin position="202"/>
        <end position="240"/>
    </location>
</feature>
<dbReference type="GO" id="GO:0005199">
    <property type="term" value="F:structural constituent of cell wall"/>
    <property type="evidence" value="ECO:0007669"/>
    <property type="project" value="InterPro"/>
</dbReference>
<feature type="chain" id="PRO_5008057994" description="Cell wall mannoprotein PIR1-like C-terminal domain-containing protein" evidence="4">
    <location>
        <begin position="23"/>
        <end position="353"/>
    </location>
</feature>
<dbReference type="InterPro" id="IPR000420">
    <property type="entry name" value="Yeast_PIR_rpt"/>
</dbReference>
<organism evidence="6 7">
    <name type="scientific">Paraphaeosphaeria sporulosa</name>
    <dbReference type="NCBI Taxonomy" id="1460663"/>
    <lineage>
        <taxon>Eukaryota</taxon>
        <taxon>Fungi</taxon>
        <taxon>Dikarya</taxon>
        <taxon>Ascomycota</taxon>
        <taxon>Pezizomycotina</taxon>
        <taxon>Dothideomycetes</taxon>
        <taxon>Pleosporomycetidae</taxon>
        <taxon>Pleosporales</taxon>
        <taxon>Massarineae</taxon>
        <taxon>Didymosphaeriaceae</taxon>
        <taxon>Paraphaeosphaeria</taxon>
    </lineage>
</organism>
<dbReference type="PANTHER" id="PTHR47254">
    <property type="entry name" value="CELL WALL MANNOPROTEIN CIS3-RELATED"/>
    <property type="match status" value="1"/>
</dbReference>
<dbReference type="InterPro" id="IPR051153">
    <property type="entry name" value="Yeast_CWMannoprotein_PIR"/>
</dbReference>
<dbReference type="InterPro" id="IPR054508">
    <property type="entry name" value="PIR1-like_C"/>
</dbReference>
<feature type="domain" description="Cell wall mannoprotein PIR1-like C-terminal" evidence="5">
    <location>
        <begin position="65"/>
        <end position="138"/>
    </location>
</feature>
<keyword evidence="7" id="KW-1185">Reference proteome</keyword>
<dbReference type="RefSeq" id="XP_018035450.1">
    <property type="nucleotide sequence ID" value="XM_018178706.1"/>
</dbReference>
<dbReference type="PANTHER" id="PTHR47254:SF2">
    <property type="entry name" value="COVALENTLY-LINKED CELL WALL PROTEIN"/>
    <property type="match status" value="1"/>
</dbReference>
<name>A0A177CBT4_9PLEO</name>
<gene>
    <name evidence="6" type="ORF">CC84DRAFT_1165417</name>
</gene>
<feature type="compositionally biased region" description="Polar residues" evidence="3">
    <location>
        <begin position="246"/>
        <end position="255"/>
    </location>
</feature>
<dbReference type="Proteomes" id="UP000077069">
    <property type="component" value="Unassembled WGS sequence"/>
</dbReference>
<dbReference type="EMBL" id="KV441553">
    <property type="protein sequence ID" value="OAG05085.1"/>
    <property type="molecule type" value="Genomic_DNA"/>
</dbReference>
<feature type="compositionally biased region" description="Polar residues" evidence="3">
    <location>
        <begin position="149"/>
        <end position="201"/>
    </location>
</feature>
<sequence length="353" mass="35124">MKSFVPLALAASVAALPQQSSGSDCKDSRDGTFAISVVNVTDSSTKRSVERRQLSGILNLSLEGGELKDQAGRTGYIAANHQFQFDAPVQEGAIETSGFSVCGNGTLALSGSAIWYQCYSGGFYNLYDETQGEQCNPIYIYAQSSGASESGAVSQSPDGQPAASTQVSAPAVSQLTDGQPQAPTSQGAAPTAPVVSQISDGQPQAPTSQAAAPSAPVVSQISDGQIQAPTSQAAAPTSAPVGVPISQISDGQIQAPTAAPSAPLVSQISDGQPQAPIATPAESTVAAPQPTGGLVSQISDGQPQAPVASGTGAGNYSSNATATGSVEFPGAATTPMAAAGAMAAGLMAMVFML</sequence>
<dbReference type="GO" id="GO:0031505">
    <property type="term" value="P:fungal-type cell wall organization"/>
    <property type="evidence" value="ECO:0007669"/>
    <property type="project" value="TreeGrafter"/>
</dbReference>
<accession>A0A177CBT4</accession>
<evidence type="ECO:0000256" key="4">
    <source>
        <dbReference type="SAM" id="SignalP"/>
    </source>
</evidence>
<protein>
    <recommendedName>
        <fullName evidence="5">Cell wall mannoprotein PIR1-like C-terminal domain-containing protein</fullName>
    </recommendedName>
</protein>
<evidence type="ECO:0000256" key="3">
    <source>
        <dbReference type="SAM" id="MobiDB-lite"/>
    </source>
</evidence>
<dbReference type="AlphaFoldDB" id="A0A177CBT4"/>
<keyword evidence="1 4" id="KW-0732">Signal</keyword>
<dbReference type="Pfam" id="PF22799">
    <property type="entry name" value="PIR1-like_C"/>
    <property type="match status" value="1"/>
</dbReference>
<dbReference type="OrthoDB" id="5415592at2759"/>
<evidence type="ECO:0000256" key="1">
    <source>
        <dbReference type="ARBA" id="ARBA00022729"/>
    </source>
</evidence>
<dbReference type="GeneID" id="28762192"/>
<dbReference type="Pfam" id="PF00399">
    <property type="entry name" value="PIR"/>
    <property type="match status" value="6"/>
</dbReference>
<keyword evidence="2" id="KW-0677">Repeat</keyword>
<feature type="signal peptide" evidence="4">
    <location>
        <begin position="1"/>
        <end position="22"/>
    </location>
</feature>
<evidence type="ECO:0000313" key="6">
    <source>
        <dbReference type="EMBL" id="OAG05085.1"/>
    </source>
</evidence>
<evidence type="ECO:0000256" key="2">
    <source>
        <dbReference type="ARBA" id="ARBA00022737"/>
    </source>
</evidence>
<evidence type="ECO:0000259" key="5">
    <source>
        <dbReference type="Pfam" id="PF22799"/>
    </source>
</evidence>
<reference evidence="6 7" key="1">
    <citation type="submission" date="2016-05" db="EMBL/GenBank/DDBJ databases">
        <title>Comparative analysis of secretome profiles of manganese(II)-oxidizing ascomycete fungi.</title>
        <authorList>
            <consortium name="DOE Joint Genome Institute"/>
            <person name="Zeiner C.A."/>
            <person name="Purvine S.O."/>
            <person name="Zink E.M."/>
            <person name="Wu S."/>
            <person name="Pasa-Tolic L."/>
            <person name="Chaput D.L."/>
            <person name="Haridas S."/>
            <person name="Grigoriev I.V."/>
            <person name="Santelli C.M."/>
            <person name="Hansel C.M."/>
        </authorList>
    </citation>
    <scope>NUCLEOTIDE SEQUENCE [LARGE SCALE GENOMIC DNA]</scope>
    <source>
        <strain evidence="6 7">AP3s5-JAC2a</strain>
    </source>
</reference>
<dbReference type="InParanoid" id="A0A177CBT4"/>